<keyword evidence="2" id="KW-1185">Reference proteome</keyword>
<dbReference type="OMA" id="WEWENRA"/>
<evidence type="ECO:0000313" key="1">
    <source>
        <dbReference type="EMBL" id="KPA82287.1"/>
    </source>
</evidence>
<dbReference type="EMBL" id="LGTL01000005">
    <property type="protein sequence ID" value="KPA82287.1"/>
    <property type="molecule type" value="Genomic_DNA"/>
</dbReference>
<dbReference type="Proteomes" id="UP000037923">
    <property type="component" value="Unassembled WGS sequence"/>
</dbReference>
<proteinExistence type="predicted"/>
<evidence type="ECO:0000313" key="2">
    <source>
        <dbReference type="Proteomes" id="UP000037923"/>
    </source>
</evidence>
<dbReference type="RefSeq" id="XP_015660726.1">
    <property type="nucleotide sequence ID" value="XM_015800719.1"/>
</dbReference>
<dbReference type="AlphaFoldDB" id="A0A0M9G4V6"/>
<organism evidence="1 2">
    <name type="scientific">Leptomonas pyrrhocoris</name>
    <name type="common">Firebug parasite</name>
    <dbReference type="NCBI Taxonomy" id="157538"/>
    <lineage>
        <taxon>Eukaryota</taxon>
        <taxon>Discoba</taxon>
        <taxon>Euglenozoa</taxon>
        <taxon>Kinetoplastea</taxon>
        <taxon>Metakinetoplastina</taxon>
        <taxon>Trypanosomatida</taxon>
        <taxon>Trypanosomatidae</taxon>
        <taxon>Leishmaniinae</taxon>
        <taxon>Leptomonas</taxon>
    </lineage>
</organism>
<accession>A0A0M9G4V6</accession>
<dbReference type="OrthoDB" id="261736at2759"/>
<name>A0A0M9G4V6_LEPPY</name>
<reference evidence="1 2" key="1">
    <citation type="submission" date="2015-07" db="EMBL/GenBank/DDBJ databases">
        <title>High-quality genome of monoxenous trypanosomatid Leptomonas pyrrhocoris.</title>
        <authorList>
            <person name="Flegontov P."/>
            <person name="Butenko A."/>
            <person name="Firsov S."/>
            <person name="Vlcek C."/>
            <person name="Logacheva M.D."/>
            <person name="Field M."/>
            <person name="Filatov D."/>
            <person name="Flegontova O."/>
            <person name="Gerasimov E."/>
            <person name="Jackson A.P."/>
            <person name="Kelly S."/>
            <person name="Opperdoes F."/>
            <person name="O'Reilly A."/>
            <person name="Votypka J."/>
            <person name="Yurchenko V."/>
            <person name="Lukes J."/>
        </authorList>
    </citation>
    <scope>NUCLEOTIDE SEQUENCE [LARGE SCALE GENOMIC DNA]</scope>
    <source>
        <strain evidence="1">H10</strain>
    </source>
</reference>
<gene>
    <name evidence="1" type="ORF">ABB37_03392</name>
</gene>
<dbReference type="GeneID" id="26903683"/>
<protein>
    <submittedName>
        <fullName evidence="1">Uncharacterized protein</fullName>
    </submittedName>
</protein>
<dbReference type="VEuPathDB" id="TriTrypDB:LpyrH10_05_2520"/>
<sequence length="194" mass="22192">MWQKATLLSGATLRNGERADYAARCNFIREERHLRALLRGEEEQAWRDACDAWSASHRTLCRHEENERIRQAAASKEHYSIQLYRNPNSPMPTLDPINGLLLYDGLQSHSFLSASASCSPPLARELSDLLLWEWENRVDLEAWESGERRAMTVVMGCIVAKHYSREHKGQERTCEAALNGATVLEWNSYPSYAV</sequence>
<comment type="caution">
    <text evidence="1">The sequence shown here is derived from an EMBL/GenBank/DDBJ whole genome shotgun (WGS) entry which is preliminary data.</text>
</comment>